<dbReference type="InterPro" id="IPR038765">
    <property type="entry name" value="Papain-like_cys_pep_sf"/>
</dbReference>
<evidence type="ECO:0000256" key="6">
    <source>
        <dbReference type="ARBA" id="ARBA00022807"/>
    </source>
</evidence>
<protein>
    <recommendedName>
        <fullName evidence="2">ubiquitinyl hydrolase 1</fullName>
        <ecNumber evidence="2">3.4.19.12</ecNumber>
    </recommendedName>
</protein>
<evidence type="ECO:0000256" key="7">
    <source>
        <dbReference type="SAM" id="MobiDB-lite"/>
    </source>
</evidence>
<dbReference type="OMA" id="KHLLCTF"/>
<keyword evidence="6" id="KW-0788">Thiol protease</keyword>
<dbReference type="InterPro" id="IPR042468">
    <property type="entry name" value="Peptidase_C65_otubain_sub1"/>
</dbReference>
<dbReference type="GO" id="GO:0006508">
    <property type="term" value="P:proteolysis"/>
    <property type="evidence" value="ECO:0007669"/>
    <property type="project" value="UniProtKB-KW"/>
</dbReference>
<keyword evidence="5" id="KW-0378">Hydrolase</keyword>
<dbReference type="RefSeq" id="XP_001430473.1">
    <property type="nucleotide sequence ID" value="XM_001430436.1"/>
</dbReference>
<feature type="compositionally biased region" description="Low complexity" evidence="7">
    <location>
        <begin position="1"/>
        <end position="14"/>
    </location>
</feature>
<keyword evidence="10" id="KW-1185">Reference proteome</keyword>
<feature type="region of interest" description="Disordered" evidence="7">
    <location>
        <begin position="1"/>
        <end position="124"/>
    </location>
</feature>
<evidence type="ECO:0000256" key="5">
    <source>
        <dbReference type="ARBA" id="ARBA00022801"/>
    </source>
</evidence>
<evidence type="ECO:0000256" key="1">
    <source>
        <dbReference type="ARBA" id="ARBA00000707"/>
    </source>
</evidence>
<evidence type="ECO:0000256" key="4">
    <source>
        <dbReference type="ARBA" id="ARBA00022786"/>
    </source>
</evidence>
<dbReference type="Pfam" id="PF10275">
    <property type="entry name" value="Peptidase_C65"/>
    <property type="match status" value="1"/>
</dbReference>
<dbReference type="SUPFAM" id="SSF54001">
    <property type="entry name" value="Cysteine proteinases"/>
    <property type="match status" value="1"/>
</dbReference>
<dbReference type="KEGG" id="ptm:GSPATT00032927001"/>
<feature type="compositionally biased region" description="Basic and acidic residues" evidence="7">
    <location>
        <begin position="26"/>
        <end position="60"/>
    </location>
</feature>
<feature type="compositionally biased region" description="Polar residues" evidence="7">
    <location>
        <begin position="15"/>
        <end position="25"/>
    </location>
</feature>
<dbReference type="InterPro" id="IPR042467">
    <property type="entry name" value="Peptidase_C65_otubain_sub2"/>
</dbReference>
<evidence type="ECO:0000256" key="2">
    <source>
        <dbReference type="ARBA" id="ARBA00012759"/>
    </source>
</evidence>
<dbReference type="OrthoDB" id="18915at2759"/>
<name>A0BX08_PARTE</name>
<dbReference type="Proteomes" id="UP000000600">
    <property type="component" value="Unassembled WGS sequence"/>
</dbReference>
<accession>A0BX08</accession>
<keyword evidence="4" id="KW-0833">Ubl conjugation pathway</keyword>
<organism evidence="9 10">
    <name type="scientific">Paramecium tetraurelia</name>
    <dbReference type="NCBI Taxonomy" id="5888"/>
    <lineage>
        <taxon>Eukaryota</taxon>
        <taxon>Sar</taxon>
        <taxon>Alveolata</taxon>
        <taxon>Ciliophora</taxon>
        <taxon>Intramacronucleata</taxon>
        <taxon>Oligohymenophorea</taxon>
        <taxon>Peniculida</taxon>
        <taxon>Parameciidae</taxon>
        <taxon>Paramecium</taxon>
    </lineage>
</organism>
<dbReference type="EC" id="3.4.19.12" evidence="2"/>
<evidence type="ECO:0000259" key="8">
    <source>
        <dbReference type="PROSITE" id="PS50802"/>
    </source>
</evidence>
<sequence length="298" mass="35231">MHQPQKQPKSPFKQTENIGNEYQSKIQREDIYNFKFDNQSKQKAQEQCLKKEVGKSKLQDKLPISKSAIGNQQQQNTEFQHIPKQPINQPKKDIQKQNKTKKSNTKKQQSQQYLPKLNKEKKKPFDYNLIQKSGNVEKQKKSEDNINKFNEQNQDVKIGNQEININNNEETNTNNIEEIQTNNSEIPQQINQDEYKDENQQLNIKFQSNEARLQKTIKMIKNLQNISSNKRHMEERETEDFNSLCKQYQIQKLMQKQNLKQHCNSIQFVRGDGNCFYTAFGYQLLKHLLCTFSNSQSI</sequence>
<gene>
    <name evidence="9" type="ORF">GSPATT00032927001</name>
</gene>
<dbReference type="HOGENOM" id="CLU_935249_0_0_1"/>
<dbReference type="GO" id="GO:0004843">
    <property type="term" value="F:cysteine-type deubiquitinase activity"/>
    <property type="evidence" value="ECO:0007669"/>
    <property type="project" value="UniProtKB-EC"/>
</dbReference>
<reference evidence="9 10" key="1">
    <citation type="journal article" date="2006" name="Nature">
        <title>Global trends of whole-genome duplications revealed by the ciliate Paramecium tetraurelia.</title>
        <authorList>
            <consortium name="Genoscope"/>
            <person name="Aury J.-M."/>
            <person name="Jaillon O."/>
            <person name="Duret L."/>
            <person name="Noel B."/>
            <person name="Jubin C."/>
            <person name="Porcel B.M."/>
            <person name="Segurens B."/>
            <person name="Daubin V."/>
            <person name="Anthouard V."/>
            <person name="Aiach N."/>
            <person name="Arnaiz O."/>
            <person name="Billaut A."/>
            <person name="Beisson J."/>
            <person name="Blanc I."/>
            <person name="Bouhouche K."/>
            <person name="Camara F."/>
            <person name="Duharcourt S."/>
            <person name="Guigo R."/>
            <person name="Gogendeau D."/>
            <person name="Katinka M."/>
            <person name="Keller A.-M."/>
            <person name="Kissmehl R."/>
            <person name="Klotz C."/>
            <person name="Koll F."/>
            <person name="Le Moue A."/>
            <person name="Lepere C."/>
            <person name="Malinsky S."/>
            <person name="Nowacki M."/>
            <person name="Nowak J.K."/>
            <person name="Plattner H."/>
            <person name="Poulain J."/>
            <person name="Ruiz F."/>
            <person name="Serrano V."/>
            <person name="Zagulski M."/>
            <person name="Dessen P."/>
            <person name="Betermier M."/>
            <person name="Weissenbach J."/>
            <person name="Scarpelli C."/>
            <person name="Schachter V."/>
            <person name="Sperling L."/>
            <person name="Meyer E."/>
            <person name="Cohen J."/>
            <person name="Wincker P."/>
        </authorList>
    </citation>
    <scope>NUCLEOTIDE SEQUENCE [LARGE SCALE GENOMIC DNA]</scope>
    <source>
        <strain evidence="9 10">Stock d4-2</strain>
    </source>
</reference>
<dbReference type="AlphaFoldDB" id="A0BX08"/>
<dbReference type="InParanoid" id="A0BX08"/>
<feature type="domain" description="OTU" evidence="8">
    <location>
        <begin position="264"/>
        <end position="298"/>
    </location>
</feature>
<dbReference type="PROSITE" id="PS50802">
    <property type="entry name" value="OTU"/>
    <property type="match status" value="1"/>
</dbReference>
<dbReference type="InterPro" id="IPR003323">
    <property type="entry name" value="OTU_dom"/>
</dbReference>
<comment type="catalytic activity">
    <reaction evidence="1">
        <text>Thiol-dependent hydrolysis of ester, thioester, amide, peptide and isopeptide bonds formed by the C-terminal Gly of ubiquitin (a 76-residue protein attached to proteins as an intracellular targeting signal).</text>
        <dbReference type="EC" id="3.4.19.12"/>
    </reaction>
</comment>
<evidence type="ECO:0000256" key="3">
    <source>
        <dbReference type="ARBA" id="ARBA00022670"/>
    </source>
</evidence>
<dbReference type="EMBL" id="CT868023">
    <property type="protein sequence ID" value="CAK63075.1"/>
    <property type="molecule type" value="Genomic_DNA"/>
</dbReference>
<proteinExistence type="predicted"/>
<evidence type="ECO:0000313" key="9">
    <source>
        <dbReference type="EMBL" id="CAK63075.1"/>
    </source>
</evidence>
<dbReference type="InterPro" id="IPR019400">
    <property type="entry name" value="Peptidase_C65_otubain"/>
</dbReference>
<evidence type="ECO:0000313" key="10">
    <source>
        <dbReference type="Proteomes" id="UP000000600"/>
    </source>
</evidence>
<dbReference type="GeneID" id="5016257"/>
<feature type="compositionally biased region" description="Polar residues" evidence="7">
    <location>
        <begin position="68"/>
        <end position="79"/>
    </location>
</feature>
<keyword evidence="3" id="KW-0645">Protease</keyword>
<dbReference type="Gene3D" id="1.20.1300.20">
    <property type="entry name" value="Peptidase C65 Otubain, subdomain 2"/>
    <property type="match status" value="1"/>
</dbReference>
<dbReference type="Gene3D" id="3.30.200.60">
    <property type="entry name" value="Peptidase C65 Otubain, subdomain 1"/>
    <property type="match status" value="1"/>
</dbReference>